<evidence type="ECO:0000313" key="2">
    <source>
        <dbReference type="EMBL" id="EES52500.1"/>
    </source>
</evidence>
<organism evidence="2 3">
    <name type="scientific">Leptospirillum ferrodiazotrophum</name>
    <dbReference type="NCBI Taxonomy" id="412449"/>
    <lineage>
        <taxon>Bacteria</taxon>
        <taxon>Pseudomonadati</taxon>
        <taxon>Nitrospirota</taxon>
        <taxon>Nitrospiria</taxon>
        <taxon>Nitrospirales</taxon>
        <taxon>Nitrospiraceae</taxon>
        <taxon>Leptospirillum</taxon>
    </lineage>
</organism>
<feature type="compositionally biased region" description="Polar residues" evidence="1">
    <location>
        <begin position="10"/>
        <end position="20"/>
    </location>
</feature>
<evidence type="ECO:0000256" key="1">
    <source>
        <dbReference type="SAM" id="MobiDB-lite"/>
    </source>
</evidence>
<sequence length="134" mass="14249">MSSNSREKSQGGSINGQLQHKGSGMPDDPACQGKDPPADIPERPGLARGRKQLPLEPDDEVVRQHPHPEEDGISIKIPGGQVSCLHIVLQPLKEVLELTPLLMPLKNAGGAPLRPDVGGDDPIPLGDQIGGERR</sequence>
<feature type="compositionally biased region" description="Basic and acidic residues" evidence="1">
    <location>
        <begin position="60"/>
        <end position="70"/>
    </location>
</feature>
<dbReference type="EMBL" id="GG693876">
    <property type="protein sequence ID" value="EES52500.1"/>
    <property type="molecule type" value="Genomic_DNA"/>
</dbReference>
<evidence type="ECO:0000313" key="3">
    <source>
        <dbReference type="Proteomes" id="UP000009374"/>
    </source>
</evidence>
<dbReference type="Proteomes" id="UP000009374">
    <property type="component" value="Unassembled WGS sequence"/>
</dbReference>
<keyword evidence="3" id="KW-1185">Reference proteome</keyword>
<proteinExistence type="predicted"/>
<accession>C6HY25</accession>
<name>C6HY25_9BACT</name>
<feature type="region of interest" description="Disordered" evidence="1">
    <location>
        <begin position="1"/>
        <end position="76"/>
    </location>
</feature>
<protein>
    <submittedName>
        <fullName evidence="2">Uncharacterized protein</fullName>
    </submittedName>
</protein>
<dbReference type="AlphaFoldDB" id="C6HY25"/>
<feature type="region of interest" description="Disordered" evidence="1">
    <location>
        <begin position="109"/>
        <end position="134"/>
    </location>
</feature>
<gene>
    <name evidence="2" type="ORF">UBAL3_93670013</name>
</gene>
<reference evidence="2 3" key="1">
    <citation type="journal article" date="2009" name="Appl. Environ. Microbiol.">
        <title>Community genomic and proteomic analyses of chemoautotrophic iron-oxidizing "Leptospirillum rubarum" (Group II) and "Leptospirillum ferrodiazotrophum" (Group III) bacteria in acid mine drainage biofilms.</title>
        <authorList>
            <person name="Goltsman D.S."/>
            <person name="Denef V.J."/>
            <person name="Singer S.W."/>
            <person name="VerBerkmoes N.C."/>
            <person name="Lefsrud M."/>
            <person name="Mueller R.S."/>
            <person name="Dick G.J."/>
            <person name="Sun C.L."/>
            <person name="Wheeler K.E."/>
            <person name="Zemla A."/>
            <person name="Baker B.J."/>
            <person name="Hauser L."/>
            <person name="Land M."/>
            <person name="Shah M.B."/>
            <person name="Thelen M.P."/>
            <person name="Hettich R.L."/>
            <person name="Banfield J.F."/>
        </authorList>
    </citation>
    <scope>NUCLEOTIDE SEQUENCE [LARGE SCALE GENOMIC DNA]</scope>
</reference>